<dbReference type="Proteomes" id="UP001295423">
    <property type="component" value="Unassembled WGS sequence"/>
</dbReference>
<feature type="region of interest" description="Disordered" evidence="1">
    <location>
        <begin position="169"/>
        <end position="200"/>
    </location>
</feature>
<comment type="caution">
    <text evidence="2">The sequence shown here is derived from an EMBL/GenBank/DDBJ whole genome shotgun (WGS) entry which is preliminary data.</text>
</comment>
<keyword evidence="3" id="KW-1185">Reference proteome</keyword>
<dbReference type="EMBL" id="CAKOGP040001112">
    <property type="protein sequence ID" value="CAJ1942166.1"/>
    <property type="molecule type" value="Genomic_DNA"/>
</dbReference>
<protein>
    <submittedName>
        <fullName evidence="2">Uncharacterized protein</fullName>
    </submittedName>
</protein>
<name>A0AAD2FIU3_9STRA</name>
<proteinExistence type="predicted"/>
<feature type="compositionally biased region" description="Low complexity" evidence="1">
    <location>
        <begin position="270"/>
        <end position="281"/>
    </location>
</feature>
<organism evidence="2 3">
    <name type="scientific">Cylindrotheca closterium</name>
    <dbReference type="NCBI Taxonomy" id="2856"/>
    <lineage>
        <taxon>Eukaryota</taxon>
        <taxon>Sar</taxon>
        <taxon>Stramenopiles</taxon>
        <taxon>Ochrophyta</taxon>
        <taxon>Bacillariophyta</taxon>
        <taxon>Bacillariophyceae</taxon>
        <taxon>Bacillariophycidae</taxon>
        <taxon>Bacillariales</taxon>
        <taxon>Bacillariaceae</taxon>
        <taxon>Cylindrotheca</taxon>
    </lineage>
</organism>
<evidence type="ECO:0000256" key="1">
    <source>
        <dbReference type="SAM" id="MobiDB-lite"/>
    </source>
</evidence>
<gene>
    <name evidence="2" type="ORF">CYCCA115_LOCUS7811</name>
</gene>
<sequence>MNHQSTDEDAAFAFASPMFTSSSGESLFLSRSSVGGSSTTSLNTTATDDFMSTVENVEDLVAFDEDTISARAQRFSIPEIEEEENDRKMSPITVESKAPPSLTIETEMPSATIEATEPAATPTPVIAPNEAGSETELDEEENNMEMSSPAIEPKASPLIIEAKMPPTSIEATKSEPPTPVIALSDVPSETHLNREESNKKMSPTMIEAKAPPMTIEAKMPSTIVEATKTPVISPSDPDSERELGETKNDFWERSLAETEAPSPLMPPPTEEVTSTTTSAESNPDAAANVYKGAKGVWAWGKSVPVFSPLMGIAECVAGKALQVAGTNLQDLDSNLIEPQLQNLDSGILNPAIKTVAGIMLGAAGKAEGVVKPIIVIVLSPFKMLTQQPSNEEVEVAN</sequence>
<evidence type="ECO:0000313" key="2">
    <source>
        <dbReference type="EMBL" id="CAJ1942166.1"/>
    </source>
</evidence>
<dbReference type="AlphaFoldDB" id="A0AAD2FIU3"/>
<reference evidence="2" key="1">
    <citation type="submission" date="2023-08" db="EMBL/GenBank/DDBJ databases">
        <authorList>
            <person name="Audoor S."/>
            <person name="Bilcke G."/>
        </authorList>
    </citation>
    <scope>NUCLEOTIDE SEQUENCE</scope>
</reference>
<feature type="region of interest" description="Disordered" evidence="1">
    <location>
        <begin position="257"/>
        <end position="282"/>
    </location>
</feature>
<accession>A0AAD2FIU3</accession>
<evidence type="ECO:0000313" key="3">
    <source>
        <dbReference type="Proteomes" id="UP001295423"/>
    </source>
</evidence>